<dbReference type="EMBL" id="JAACXV010000151">
    <property type="protein sequence ID" value="KAF7282910.1"/>
    <property type="molecule type" value="Genomic_DNA"/>
</dbReference>
<gene>
    <name evidence="1" type="ORF">GWI33_001812</name>
</gene>
<protein>
    <submittedName>
        <fullName evidence="1">Uncharacterized protein</fullName>
    </submittedName>
</protein>
<name>A0A834IRV1_RHYFE</name>
<comment type="caution">
    <text evidence="1">The sequence shown here is derived from an EMBL/GenBank/DDBJ whole genome shotgun (WGS) entry which is preliminary data.</text>
</comment>
<keyword evidence="2" id="KW-1185">Reference proteome</keyword>
<sequence>MGETLAESNSELEMQGSGLLLNFNLYLCSMEAAHRFLYGGGRTTCCSGLMVRIEGETRFDSVVASSSCDGNVGTAPEIYDIIKTLTSHGRRRRSDQINGQR</sequence>
<organism evidence="1 2">
    <name type="scientific">Rhynchophorus ferrugineus</name>
    <name type="common">Red palm weevil</name>
    <name type="synonym">Curculio ferrugineus</name>
    <dbReference type="NCBI Taxonomy" id="354439"/>
    <lineage>
        <taxon>Eukaryota</taxon>
        <taxon>Metazoa</taxon>
        <taxon>Ecdysozoa</taxon>
        <taxon>Arthropoda</taxon>
        <taxon>Hexapoda</taxon>
        <taxon>Insecta</taxon>
        <taxon>Pterygota</taxon>
        <taxon>Neoptera</taxon>
        <taxon>Endopterygota</taxon>
        <taxon>Coleoptera</taxon>
        <taxon>Polyphaga</taxon>
        <taxon>Cucujiformia</taxon>
        <taxon>Curculionidae</taxon>
        <taxon>Dryophthorinae</taxon>
        <taxon>Rhynchophorus</taxon>
    </lineage>
</organism>
<proteinExistence type="predicted"/>
<accession>A0A834IRV1</accession>
<reference evidence="1" key="1">
    <citation type="submission" date="2020-08" db="EMBL/GenBank/DDBJ databases">
        <title>Genome sequencing and assembly of the red palm weevil Rhynchophorus ferrugineus.</title>
        <authorList>
            <person name="Dias G.B."/>
            <person name="Bergman C.M."/>
            <person name="Manee M."/>
        </authorList>
    </citation>
    <scope>NUCLEOTIDE SEQUENCE</scope>
    <source>
        <strain evidence="1">AA-2017</strain>
        <tissue evidence="1">Whole larva</tissue>
    </source>
</reference>
<evidence type="ECO:0000313" key="1">
    <source>
        <dbReference type="EMBL" id="KAF7282910.1"/>
    </source>
</evidence>
<dbReference type="Proteomes" id="UP000625711">
    <property type="component" value="Unassembled WGS sequence"/>
</dbReference>
<evidence type="ECO:0000313" key="2">
    <source>
        <dbReference type="Proteomes" id="UP000625711"/>
    </source>
</evidence>
<dbReference type="AlphaFoldDB" id="A0A834IRV1"/>